<dbReference type="AlphaFoldDB" id="A0A250XUJ4"/>
<sequence>MHCMKYGMAINISGGRLFAFRANLVTALLIAWCIGAGPMSWRLHASASINTPNEPENYTASSTEYLTGTFSVRLEVSQGHITRQVYALDLADGSRVDLNLTSAIAAGLLQGPGPDLTAVPAHMRPQQLLPGQILKVKAIRRGKVSASPPLPSPSPQENDRKGGQVSESSKVASLAVDEKAMSQSFDQDAIPLPPPLMEEIIFDVQAAEILADSFSVSAEYSEPMNQTDDDPDDQSGYESDSIRRHLLQNSSSLFPIPSLPYAPTIIFAIMSNCGANASTSVTAMTSLIFNASEQASGQSFLGWNNVCTHNQVEIDPSAILVLE</sequence>
<dbReference type="EMBL" id="BEGY01000413">
    <property type="protein sequence ID" value="GAX86622.1"/>
    <property type="molecule type" value="Genomic_DNA"/>
</dbReference>
<organism evidence="2 3">
    <name type="scientific">Chlamydomonas eustigma</name>
    <dbReference type="NCBI Taxonomy" id="1157962"/>
    <lineage>
        <taxon>Eukaryota</taxon>
        <taxon>Viridiplantae</taxon>
        <taxon>Chlorophyta</taxon>
        <taxon>core chlorophytes</taxon>
        <taxon>Chlorophyceae</taxon>
        <taxon>CS clade</taxon>
        <taxon>Chlamydomonadales</taxon>
        <taxon>Chlamydomonadaceae</taxon>
        <taxon>Chlamydomonas</taxon>
    </lineage>
</organism>
<keyword evidence="3" id="KW-1185">Reference proteome</keyword>
<dbReference type="OrthoDB" id="545544at2759"/>
<name>A0A250XUJ4_9CHLO</name>
<accession>A0A250XUJ4</accession>
<proteinExistence type="predicted"/>
<feature type="region of interest" description="Disordered" evidence="1">
    <location>
        <begin position="142"/>
        <end position="173"/>
    </location>
</feature>
<evidence type="ECO:0000256" key="1">
    <source>
        <dbReference type="SAM" id="MobiDB-lite"/>
    </source>
</evidence>
<feature type="region of interest" description="Disordered" evidence="1">
    <location>
        <begin position="219"/>
        <end position="239"/>
    </location>
</feature>
<gene>
    <name evidence="2" type="ORF">CEUSTIGMA_g14030.t1</name>
</gene>
<evidence type="ECO:0000313" key="3">
    <source>
        <dbReference type="Proteomes" id="UP000232323"/>
    </source>
</evidence>
<dbReference type="Proteomes" id="UP000232323">
    <property type="component" value="Unassembled WGS sequence"/>
</dbReference>
<reference evidence="2 3" key="1">
    <citation type="submission" date="2017-08" db="EMBL/GenBank/DDBJ databases">
        <title>Acidophilic green algal genome provides insights into adaptation to an acidic environment.</title>
        <authorList>
            <person name="Hirooka S."/>
            <person name="Hirose Y."/>
            <person name="Kanesaki Y."/>
            <person name="Higuchi S."/>
            <person name="Fujiwara T."/>
            <person name="Onuma R."/>
            <person name="Era A."/>
            <person name="Ohbayashi R."/>
            <person name="Uzuka A."/>
            <person name="Nozaki H."/>
            <person name="Yoshikawa H."/>
            <person name="Miyagishima S.Y."/>
        </authorList>
    </citation>
    <scope>NUCLEOTIDE SEQUENCE [LARGE SCALE GENOMIC DNA]</scope>
    <source>
        <strain evidence="2 3">NIES-2499</strain>
    </source>
</reference>
<feature type="non-terminal residue" evidence="2">
    <location>
        <position position="323"/>
    </location>
</feature>
<comment type="caution">
    <text evidence="2">The sequence shown here is derived from an EMBL/GenBank/DDBJ whole genome shotgun (WGS) entry which is preliminary data.</text>
</comment>
<protein>
    <submittedName>
        <fullName evidence="2">Uncharacterized protein</fullName>
    </submittedName>
</protein>
<evidence type="ECO:0000313" key="2">
    <source>
        <dbReference type="EMBL" id="GAX86622.1"/>
    </source>
</evidence>